<dbReference type="RefSeq" id="WP_110519991.1">
    <property type="nucleotide sequence ID" value="NZ_PDOF01000002.1"/>
</dbReference>
<dbReference type="OrthoDB" id="9796381at2"/>
<dbReference type="PROSITE" id="PS51186">
    <property type="entry name" value="GNAT"/>
    <property type="match status" value="1"/>
</dbReference>
<dbReference type="GO" id="GO:0016747">
    <property type="term" value="F:acyltransferase activity, transferring groups other than amino-acyl groups"/>
    <property type="evidence" value="ECO:0007669"/>
    <property type="project" value="InterPro"/>
</dbReference>
<evidence type="ECO:0000259" key="3">
    <source>
        <dbReference type="PROSITE" id="PS51186"/>
    </source>
</evidence>
<dbReference type="PANTHER" id="PTHR43877">
    <property type="entry name" value="AMINOALKYLPHOSPHONATE N-ACETYLTRANSFERASE-RELATED-RELATED"/>
    <property type="match status" value="1"/>
</dbReference>
<dbReference type="Gene3D" id="3.40.630.30">
    <property type="match status" value="1"/>
</dbReference>
<dbReference type="Proteomes" id="UP000248066">
    <property type="component" value="Unassembled WGS sequence"/>
</dbReference>
<dbReference type="InterPro" id="IPR050832">
    <property type="entry name" value="Bact_Acetyltransf"/>
</dbReference>
<feature type="domain" description="N-acetyltransferase" evidence="3">
    <location>
        <begin position="8"/>
        <end position="172"/>
    </location>
</feature>
<dbReference type="InterPro" id="IPR000182">
    <property type="entry name" value="GNAT_dom"/>
</dbReference>
<gene>
    <name evidence="4" type="ORF">CR205_11630</name>
</gene>
<dbReference type="CDD" id="cd04301">
    <property type="entry name" value="NAT_SF"/>
    <property type="match status" value="1"/>
</dbReference>
<evidence type="ECO:0000313" key="4">
    <source>
        <dbReference type="EMBL" id="PYZ96370.1"/>
    </source>
</evidence>
<keyword evidence="2" id="KW-0012">Acyltransferase</keyword>
<protein>
    <submittedName>
        <fullName evidence="4">GNAT family N-acetyltransferase</fullName>
    </submittedName>
</protein>
<evidence type="ECO:0000256" key="1">
    <source>
        <dbReference type="ARBA" id="ARBA00022679"/>
    </source>
</evidence>
<evidence type="ECO:0000313" key="5">
    <source>
        <dbReference type="Proteomes" id="UP000248066"/>
    </source>
</evidence>
<keyword evidence="1 4" id="KW-0808">Transferase</keyword>
<keyword evidence="5" id="KW-1185">Reference proteome</keyword>
<evidence type="ECO:0000256" key="2">
    <source>
        <dbReference type="ARBA" id="ARBA00023315"/>
    </source>
</evidence>
<dbReference type="InterPro" id="IPR016181">
    <property type="entry name" value="Acyl_CoA_acyltransferase"/>
</dbReference>
<reference evidence="4 5" key="1">
    <citation type="submission" date="2017-10" db="EMBL/GenBank/DDBJ databases">
        <title>Bacillus sp. nov., a halophilic bacterium isolated from a Yangshapao Lake.</title>
        <authorList>
            <person name="Wang H."/>
        </authorList>
    </citation>
    <scope>NUCLEOTIDE SEQUENCE [LARGE SCALE GENOMIC DNA]</scope>
    <source>
        <strain evidence="4 5">YSP-3</strain>
    </source>
</reference>
<sequence length="181" mass="20087">MNPVSHHIEYREFDPAADRIDQLTQVLNLAYKQLADMGLYYVAASQGSDVTLKRIQHARCFIAVADGGIIGTISYYKPGTKTDCRWYSQPGVGVVGQFGILPSWQGSGVGGTLLEMAERAAEKSGACELALDTAETADHLIDYYQKRGYRFVAQTNWEATNYRSVILSKKLRDFHNGSVKD</sequence>
<proteinExistence type="predicted"/>
<organism evidence="4 5">
    <name type="scientific">Alteribacter lacisalsi</name>
    <dbReference type="NCBI Taxonomy" id="2045244"/>
    <lineage>
        <taxon>Bacteria</taxon>
        <taxon>Bacillati</taxon>
        <taxon>Bacillota</taxon>
        <taxon>Bacilli</taxon>
        <taxon>Bacillales</taxon>
        <taxon>Bacillaceae</taxon>
        <taxon>Alteribacter</taxon>
    </lineage>
</organism>
<dbReference type="Pfam" id="PF00583">
    <property type="entry name" value="Acetyltransf_1"/>
    <property type="match status" value="1"/>
</dbReference>
<accession>A0A2W0H8G0</accession>
<name>A0A2W0H8G0_9BACI</name>
<dbReference type="SUPFAM" id="SSF55729">
    <property type="entry name" value="Acyl-CoA N-acyltransferases (Nat)"/>
    <property type="match status" value="1"/>
</dbReference>
<dbReference type="PANTHER" id="PTHR43877:SF2">
    <property type="entry name" value="AMINOALKYLPHOSPHONATE N-ACETYLTRANSFERASE-RELATED"/>
    <property type="match status" value="1"/>
</dbReference>
<dbReference type="EMBL" id="PDOF01000002">
    <property type="protein sequence ID" value="PYZ96370.1"/>
    <property type="molecule type" value="Genomic_DNA"/>
</dbReference>
<comment type="caution">
    <text evidence="4">The sequence shown here is derived from an EMBL/GenBank/DDBJ whole genome shotgun (WGS) entry which is preliminary data.</text>
</comment>
<dbReference type="AlphaFoldDB" id="A0A2W0H8G0"/>